<feature type="transmembrane region" description="Helical" evidence="2">
    <location>
        <begin position="213"/>
        <end position="239"/>
    </location>
</feature>
<accession>A0A449BQU9</accession>
<evidence type="ECO:0000256" key="3">
    <source>
        <dbReference type="SAM" id="SignalP"/>
    </source>
</evidence>
<dbReference type="OrthoDB" id="372874at2759"/>
<dbReference type="InterPro" id="IPR006484">
    <property type="entry name" value="PYST_B"/>
</dbReference>
<keyword evidence="2" id="KW-1133">Transmembrane helix</keyword>
<reference evidence="4 5" key="1">
    <citation type="submission" date="2019-01" db="EMBL/GenBank/DDBJ databases">
        <authorList>
            <person name="Ramaprasad A."/>
        </authorList>
    </citation>
    <scope>NUCLEOTIDE SEQUENCE [LARGE SCALE GENOMIC DNA]</scope>
</reference>
<evidence type="ECO:0000313" key="5">
    <source>
        <dbReference type="Proteomes" id="UP000290582"/>
    </source>
</evidence>
<keyword evidence="2" id="KW-0472">Membrane</keyword>
<dbReference type="Pfam" id="PF09592">
    <property type="entry name" value="DUF2031"/>
    <property type="match status" value="1"/>
</dbReference>
<keyword evidence="3" id="KW-0732">Signal</keyword>
<name>A0A449BQU9_PLAVN</name>
<evidence type="ECO:0000256" key="1">
    <source>
        <dbReference type="SAM" id="Coils"/>
    </source>
</evidence>
<proteinExistence type="predicted"/>
<evidence type="ECO:0000313" key="4">
    <source>
        <dbReference type="EMBL" id="VEV55846.1"/>
    </source>
</evidence>
<dbReference type="VEuPathDB" id="PlasmoDB:PVVCY_0800040"/>
<gene>
    <name evidence="4" type="ORF">PVVCY_0800040</name>
</gene>
<dbReference type="AlphaFoldDB" id="A0A449BQU9"/>
<evidence type="ECO:0000256" key="2">
    <source>
        <dbReference type="SAM" id="Phobius"/>
    </source>
</evidence>
<dbReference type="EMBL" id="LR215064">
    <property type="protein sequence ID" value="VEV55846.1"/>
    <property type="molecule type" value="Genomic_DNA"/>
</dbReference>
<keyword evidence="1" id="KW-0175">Coiled coil</keyword>
<dbReference type="NCBIfam" id="TIGR01597">
    <property type="entry name" value="PYST-B"/>
    <property type="match status" value="1"/>
</dbReference>
<dbReference type="RefSeq" id="XP_008625035.1">
    <property type="nucleotide sequence ID" value="XM_008626813.2"/>
</dbReference>
<keyword evidence="2" id="KW-0812">Transmembrane</keyword>
<protein>
    <submittedName>
        <fullName evidence="4">Fam-b protein</fullName>
    </submittedName>
</protein>
<sequence length="259" mass="30625">MRPRILKFVLFSIIICSFEYAQNELYFINKRNIYLERNIINFKNNRILSDAEKQFDLNNFCESTLSLVNQFNDCNDDDKNIINIRNLINSHINKCKESNILLDLNSVDEKTKKLIHKLRNELEKVKQEIDNIRNSELETQPIQNKRITIKYENNSVSEHEDFNELENCETILEDECDNFEDEYNEITSSNTYKEIKINEQIQITGIKYVVESVAYIIACFTFLGAGGIYVVLLHIPYIISLIRKLYKLVKLGIERTRYK</sequence>
<feature type="signal peptide" evidence="3">
    <location>
        <begin position="1"/>
        <end position="21"/>
    </location>
</feature>
<dbReference type="GeneID" id="19961367"/>
<organism evidence="4 5">
    <name type="scientific">Plasmodium vinckei vinckei</name>
    <dbReference type="NCBI Taxonomy" id="54757"/>
    <lineage>
        <taxon>Eukaryota</taxon>
        <taxon>Sar</taxon>
        <taxon>Alveolata</taxon>
        <taxon>Apicomplexa</taxon>
        <taxon>Aconoidasida</taxon>
        <taxon>Haemosporida</taxon>
        <taxon>Plasmodiidae</taxon>
        <taxon>Plasmodium</taxon>
        <taxon>Plasmodium (Vinckeia)</taxon>
    </lineage>
</organism>
<feature type="coiled-coil region" evidence="1">
    <location>
        <begin position="108"/>
        <end position="138"/>
    </location>
</feature>
<feature type="chain" id="PRO_5019372799" evidence="3">
    <location>
        <begin position="22"/>
        <end position="259"/>
    </location>
</feature>
<dbReference type="Proteomes" id="UP000290582">
    <property type="component" value="Chromosome PVVCY_08"/>
</dbReference>
<dbReference type="KEGG" id="pvv:PVVCY_0800040"/>